<keyword evidence="1" id="KW-0472">Membrane</keyword>
<dbReference type="Pfam" id="PF07332">
    <property type="entry name" value="Phage_holin_3_6"/>
    <property type="match status" value="1"/>
</dbReference>
<dbReference type="eggNOG" id="ENOG5032ZKH">
    <property type="taxonomic scope" value="Bacteria"/>
</dbReference>
<dbReference type="OrthoDB" id="7865288at2"/>
<sequence length="132" mass="13692">MTDKPHESTTSLVGDALQHVSSLVRSEVDLARAEIDQNLRRAGAAIGMIVAAGVIALTALNVLAGALVAAITEAGIDAGWSALIVGVLFAIIAYVLLKKGTNDLQLSSLAPTRTAENVKRDARAVQGAYNDK</sequence>
<feature type="transmembrane region" description="Helical" evidence="1">
    <location>
        <begin position="78"/>
        <end position="97"/>
    </location>
</feature>
<feature type="transmembrane region" description="Helical" evidence="1">
    <location>
        <begin position="42"/>
        <end position="72"/>
    </location>
</feature>
<dbReference type="InterPro" id="IPR009937">
    <property type="entry name" value="Phage_holin_3_6"/>
</dbReference>
<keyword evidence="1" id="KW-0812">Transmembrane</keyword>
<gene>
    <name evidence="2" type="ORF">OG2516_03528</name>
</gene>
<keyword evidence="3" id="KW-1185">Reference proteome</keyword>
<accession>Q2CAI0</accession>
<proteinExistence type="predicted"/>
<protein>
    <recommendedName>
        <fullName evidence="4">Integral membrane protein</fullName>
    </recommendedName>
</protein>
<evidence type="ECO:0000313" key="3">
    <source>
        <dbReference type="Proteomes" id="UP000003635"/>
    </source>
</evidence>
<keyword evidence="1" id="KW-1133">Transmembrane helix</keyword>
<evidence type="ECO:0000256" key="1">
    <source>
        <dbReference type="SAM" id="Phobius"/>
    </source>
</evidence>
<organism evidence="2 3">
    <name type="scientific">Oceanicola granulosus (strain ATCC BAA-861 / DSM 15982 / KCTC 12143 / HTCC2516)</name>
    <dbReference type="NCBI Taxonomy" id="314256"/>
    <lineage>
        <taxon>Bacteria</taxon>
        <taxon>Pseudomonadati</taxon>
        <taxon>Pseudomonadota</taxon>
        <taxon>Alphaproteobacteria</taxon>
        <taxon>Rhodobacterales</taxon>
        <taxon>Roseobacteraceae</taxon>
        <taxon>Oceanicola</taxon>
    </lineage>
</organism>
<dbReference type="Proteomes" id="UP000003635">
    <property type="component" value="Unassembled WGS sequence"/>
</dbReference>
<dbReference type="RefSeq" id="WP_007254235.1">
    <property type="nucleotide sequence ID" value="NZ_CH724107.1"/>
</dbReference>
<name>Q2CAI0_OCEGH</name>
<evidence type="ECO:0008006" key="4">
    <source>
        <dbReference type="Google" id="ProtNLM"/>
    </source>
</evidence>
<evidence type="ECO:0000313" key="2">
    <source>
        <dbReference type="EMBL" id="EAR49694.1"/>
    </source>
</evidence>
<dbReference type="STRING" id="314256.OG2516_03528"/>
<dbReference type="HOGENOM" id="CLU_106273_6_2_5"/>
<reference evidence="2 3" key="1">
    <citation type="journal article" date="2010" name="J. Bacteriol.">
        <title>Genome sequences of Oceanicola granulosus HTCC2516(T) and Oceanicola batsensis HTCC2597(TDelta).</title>
        <authorList>
            <person name="Thrash J.C."/>
            <person name="Cho J.C."/>
            <person name="Vergin K.L."/>
            <person name="Giovannoni S.J."/>
        </authorList>
    </citation>
    <scope>NUCLEOTIDE SEQUENCE [LARGE SCALE GENOMIC DNA]</scope>
    <source>
        <strain evidence="3">ATCC BAA-861 / DSM 15982 / KCTC 12143 / HTCC2516</strain>
    </source>
</reference>
<dbReference type="AlphaFoldDB" id="Q2CAI0"/>
<dbReference type="EMBL" id="AAOT01000052">
    <property type="protein sequence ID" value="EAR49694.1"/>
    <property type="molecule type" value="Genomic_DNA"/>
</dbReference>
<comment type="caution">
    <text evidence="2">The sequence shown here is derived from an EMBL/GenBank/DDBJ whole genome shotgun (WGS) entry which is preliminary data.</text>
</comment>